<feature type="domain" description="ABC transmembrane type-1" evidence="8">
    <location>
        <begin position="84"/>
        <end position="273"/>
    </location>
</feature>
<evidence type="ECO:0000313" key="10">
    <source>
        <dbReference type="Proteomes" id="UP001275315"/>
    </source>
</evidence>
<comment type="subcellular location">
    <subcellularLocation>
        <location evidence="1 7">Cell membrane</location>
        <topology evidence="1 7">Multi-pass membrane protein</topology>
    </subcellularLocation>
</comment>
<feature type="transmembrane region" description="Helical" evidence="7">
    <location>
        <begin position="251"/>
        <end position="272"/>
    </location>
</feature>
<keyword evidence="2 7" id="KW-0813">Transport</keyword>
<dbReference type="PANTHER" id="PTHR43386:SF23">
    <property type="entry name" value="ABC TRANSPORTER"/>
    <property type="match status" value="1"/>
</dbReference>
<keyword evidence="4 7" id="KW-0812">Transmembrane</keyword>
<dbReference type="CDD" id="cd06261">
    <property type="entry name" value="TM_PBP2"/>
    <property type="match status" value="1"/>
</dbReference>
<evidence type="ECO:0000256" key="7">
    <source>
        <dbReference type="RuleBase" id="RU363032"/>
    </source>
</evidence>
<evidence type="ECO:0000256" key="6">
    <source>
        <dbReference type="ARBA" id="ARBA00023136"/>
    </source>
</evidence>
<keyword evidence="5 7" id="KW-1133">Transmembrane helix</keyword>
<dbReference type="InterPro" id="IPR000515">
    <property type="entry name" value="MetI-like"/>
</dbReference>
<dbReference type="EMBL" id="JAWDIQ010000003">
    <property type="protein sequence ID" value="MDY0409862.1"/>
    <property type="molecule type" value="Genomic_DNA"/>
</dbReference>
<protein>
    <submittedName>
        <fullName evidence="9">ABC transporter permease</fullName>
    </submittedName>
</protein>
<gene>
    <name evidence="9" type="ORF">RWD45_16365</name>
</gene>
<dbReference type="PROSITE" id="PS50928">
    <property type="entry name" value="ABC_TM1"/>
    <property type="match status" value="1"/>
</dbReference>
<reference evidence="9 10" key="1">
    <citation type="submission" date="2023-10" db="EMBL/GenBank/DDBJ databases">
        <title>Virgibacillus soli CC-YMP-6 genome.</title>
        <authorList>
            <person name="Miliotis G."/>
            <person name="Sengupta P."/>
            <person name="Hameed A."/>
            <person name="Chuvochina M."/>
            <person name="Mcdonagh F."/>
            <person name="Simpson A.C."/>
            <person name="Singh N.K."/>
            <person name="Rekha P.D."/>
            <person name="Raman K."/>
            <person name="Hugenholtz P."/>
            <person name="Venkateswaran K."/>
        </authorList>
    </citation>
    <scope>NUCLEOTIDE SEQUENCE [LARGE SCALE GENOMIC DNA]</scope>
    <source>
        <strain evidence="9 10">CC-YMP-6</strain>
    </source>
</reference>
<evidence type="ECO:0000256" key="4">
    <source>
        <dbReference type="ARBA" id="ARBA00022692"/>
    </source>
</evidence>
<dbReference type="InterPro" id="IPR035906">
    <property type="entry name" value="MetI-like_sf"/>
</dbReference>
<keyword evidence="3" id="KW-1003">Cell membrane</keyword>
<dbReference type="Gene3D" id="1.10.3720.10">
    <property type="entry name" value="MetI-like"/>
    <property type="match status" value="1"/>
</dbReference>
<feature type="transmembrane region" description="Helical" evidence="7">
    <location>
        <begin position="25"/>
        <end position="45"/>
    </location>
</feature>
<sequence length="288" mass="32045">MSNRLSSKLKMDSGIFKWNMRQRTVVSIVVGMTLLLGMVITGLFIGTEKISVHFDIKNSEPSIAHLFGTDWLGRDMFARTMRGLTLSLGVGVITAFLSTLIALFLSLLATWNKLADMIVTWLIDLFLSVPHLVTLLLISFAVGGGMKGVVIGIALTHWPSLTRLLRAEVLQLHATDYVGVSKRLGKSRMWIARRHLLPHLIPQLLVGFILLFPHAILHEAAITFLGFGLSPEQPAIGIILSESMRYLSTGMWWLAFFPGLSLLVMVSVFDLIGRSLQRLVHPFYGQQL</sequence>
<dbReference type="PANTHER" id="PTHR43386">
    <property type="entry name" value="OLIGOPEPTIDE TRANSPORT SYSTEM PERMEASE PROTEIN APPC"/>
    <property type="match status" value="1"/>
</dbReference>
<accession>A0ABU5CU22</accession>
<evidence type="ECO:0000259" key="8">
    <source>
        <dbReference type="PROSITE" id="PS50928"/>
    </source>
</evidence>
<feature type="transmembrane region" description="Helical" evidence="7">
    <location>
        <begin position="196"/>
        <end position="217"/>
    </location>
</feature>
<dbReference type="Proteomes" id="UP001275315">
    <property type="component" value="Unassembled WGS sequence"/>
</dbReference>
<dbReference type="Pfam" id="PF00528">
    <property type="entry name" value="BPD_transp_1"/>
    <property type="match status" value="1"/>
</dbReference>
<evidence type="ECO:0000256" key="1">
    <source>
        <dbReference type="ARBA" id="ARBA00004651"/>
    </source>
</evidence>
<evidence type="ECO:0000256" key="2">
    <source>
        <dbReference type="ARBA" id="ARBA00022448"/>
    </source>
</evidence>
<dbReference type="RefSeq" id="WP_320380718.1">
    <property type="nucleotide sequence ID" value="NZ_JAWDIQ010000003.1"/>
</dbReference>
<comment type="caution">
    <text evidence="9">The sequence shown here is derived from an EMBL/GenBank/DDBJ whole genome shotgun (WGS) entry which is preliminary data.</text>
</comment>
<evidence type="ECO:0000313" key="9">
    <source>
        <dbReference type="EMBL" id="MDY0409862.1"/>
    </source>
</evidence>
<keyword evidence="6 7" id="KW-0472">Membrane</keyword>
<feature type="transmembrane region" description="Helical" evidence="7">
    <location>
        <begin position="84"/>
        <end position="111"/>
    </location>
</feature>
<evidence type="ECO:0000256" key="3">
    <source>
        <dbReference type="ARBA" id="ARBA00022475"/>
    </source>
</evidence>
<comment type="similarity">
    <text evidence="7">Belongs to the binding-protein-dependent transport system permease family.</text>
</comment>
<name>A0ABU5CU22_9BACI</name>
<dbReference type="SUPFAM" id="SSF161098">
    <property type="entry name" value="MetI-like"/>
    <property type="match status" value="1"/>
</dbReference>
<organism evidence="9 10">
    <name type="scientific">Paracerasibacillus soli</name>
    <dbReference type="NCBI Taxonomy" id="480284"/>
    <lineage>
        <taxon>Bacteria</taxon>
        <taxon>Bacillati</taxon>
        <taxon>Bacillota</taxon>
        <taxon>Bacilli</taxon>
        <taxon>Bacillales</taxon>
        <taxon>Bacillaceae</taxon>
        <taxon>Paracerasibacillus</taxon>
    </lineage>
</organism>
<proteinExistence type="inferred from homology"/>
<keyword evidence="10" id="KW-1185">Reference proteome</keyword>
<dbReference type="InterPro" id="IPR050366">
    <property type="entry name" value="BP-dependent_transpt_permease"/>
</dbReference>
<evidence type="ECO:0000256" key="5">
    <source>
        <dbReference type="ARBA" id="ARBA00022989"/>
    </source>
</evidence>